<evidence type="ECO:0000259" key="13">
    <source>
        <dbReference type="Pfam" id="PF04452"/>
    </source>
</evidence>
<keyword evidence="8 12" id="KW-0808">Transferase</keyword>
<organism evidence="15 16">
    <name type="scientific">Hoeflea phototrophica (strain DSM 17068 / NCIMB 14078 / DFL-43)</name>
    <dbReference type="NCBI Taxonomy" id="411684"/>
    <lineage>
        <taxon>Bacteria</taxon>
        <taxon>Pseudomonadati</taxon>
        <taxon>Pseudomonadota</taxon>
        <taxon>Alphaproteobacteria</taxon>
        <taxon>Hyphomicrobiales</taxon>
        <taxon>Rhizobiaceae</taxon>
        <taxon>Hoeflea</taxon>
    </lineage>
</organism>
<dbReference type="Pfam" id="PF04452">
    <property type="entry name" value="Methyltrans_RNA"/>
    <property type="match status" value="1"/>
</dbReference>
<evidence type="ECO:0000256" key="8">
    <source>
        <dbReference type="ARBA" id="ARBA00022679"/>
    </source>
</evidence>
<evidence type="ECO:0000256" key="7">
    <source>
        <dbReference type="ARBA" id="ARBA00022603"/>
    </source>
</evidence>
<name>A9D085_HOEPD</name>
<dbReference type="SUPFAM" id="SSF75217">
    <property type="entry name" value="alpha/beta knot"/>
    <property type="match status" value="1"/>
</dbReference>
<dbReference type="GO" id="GO:0070475">
    <property type="term" value="P:rRNA base methylation"/>
    <property type="evidence" value="ECO:0007669"/>
    <property type="project" value="TreeGrafter"/>
</dbReference>
<dbReference type="Pfam" id="PF20260">
    <property type="entry name" value="PUA_4"/>
    <property type="match status" value="1"/>
</dbReference>
<feature type="domain" description="Ribosomal RNA small subunit methyltransferase E methyltransferase" evidence="13">
    <location>
        <begin position="85"/>
        <end position="244"/>
    </location>
</feature>
<protein>
    <recommendedName>
        <fullName evidence="4 12">Ribosomal RNA small subunit methyltransferase E</fullName>
        <ecNumber evidence="3 12">2.1.1.193</ecNumber>
    </recommendedName>
</protein>
<dbReference type="InterPro" id="IPR015947">
    <property type="entry name" value="PUA-like_sf"/>
</dbReference>
<evidence type="ECO:0000256" key="4">
    <source>
        <dbReference type="ARBA" id="ARBA00013673"/>
    </source>
</evidence>
<dbReference type="InterPro" id="IPR029028">
    <property type="entry name" value="Alpha/beta_knot_MTases"/>
</dbReference>
<sequence length="250" mass="27922">MRKKATMRANFKLQRLYLDAPLVPRQRAAMRKEQAHYLLTVLRMAEDQQVLVFNGRDGEFLSALKPLSKKAAELEIVEQTRPQPPLPRLDFLFAPLKVGRLEYLVQKATEMGVRQITPAFTDHTQLHKVNAARLEANILEAAEQCGNLAIPQLQEAQKLDALLDGWDPARRIIFCNESQAGNNPTDILSAVEERDLALLVGPEGGFSDRERERLLALPFLTAIPLGPRILRADTAAVAALTAVQMTIGDW</sequence>
<dbReference type="InterPro" id="IPR046887">
    <property type="entry name" value="RsmE_PUA-like"/>
</dbReference>
<accession>A9D085</accession>
<reference evidence="15 16" key="1">
    <citation type="submission" date="2007-10" db="EMBL/GenBank/DDBJ databases">
        <authorList>
            <person name="Wagner-Dobler I."/>
            <person name="Ferriera S."/>
            <person name="Johnson J."/>
            <person name="Kravitz S."/>
            <person name="Beeson K."/>
            <person name="Sutton G."/>
            <person name="Rogers Y.-H."/>
            <person name="Friedman R."/>
            <person name="Frazier M."/>
            <person name="Venter J.C."/>
        </authorList>
    </citation>
    <scope>NUCLEOTIDE SEQUENCE [LARGE SCALE GENOMIC DNA]</scope>
    <source>
        <strain evidence="15 16">DFL-43</strain>
    </source>
</reference>
<dbReference type="eggNOG" id="COG1385">
    <property type="taxonomic scope" value="Bacteria"/>
</dbReference>
<comment type="catalytic activity">
    <reaction evidence="11 12">
        <text>uridine(1498) in 16S rRNA + S-adenosyl-L-methionine = N(3)-methyluridine(1498) in 16S rRNA + S-adenosyl-L-homocysteine + H(+)</text>
        <dbReference type="Rhea" id="RHEA:42920"/>
        <dbReference type="Rhea" id="RHEA-COMP:10283"/>
        <dbReference type="Rhea" id="RHEA-COMP:10284"/>
        <dbReference type="ChEBI" id="CHEBI:15378"/>
        <dbReference type="ChEBI" id="CHEBI:57856"/>
        <dbReference type="ChEBI" id="CHEBI:59789"/>
        <dbReference type="ChEBI" id="CHEBI:65315"/>
        <dbReference type="ChEBI" id="CHEBI:74502"/>
        <dbReference type="EC" id="2.1.1.193"/>
    </reaction>
</comment>
<keyword evidence="7 12" id="KW-0489">Methyltransferase</keyword>
<comment type="similarity">
    <text evidence="2 12">Belongs to the RNA methyltransferase RsmE family.</text>
</comment>
<dbReference type="InterPro" id="IPR006700">
    <property type="entry name" value="RsmE"/>
</dbReference>
<evidence type="ECO:0000256" key="3">
    <source>
        <dbReference type="ARBA" id="ARBA00012328"/>
    </source>
</evidence>
<dbReference type="GO" id="GO:0005737">
    <property type="term" value="C:cytoplasm"/>
    <property type="evidence" value="ECO:0007669"/>
    <property type="project" value="UniProtKB-SubCell"/>
</dbReference>
<keyword evidence="9 12" id="KW-0949">S-adenosyl-L-methionine</keyword>
<dbReference type="AlphaFoldDB" id="A9D085"/>
<dbReference type="Proteomes" id="UP000004291">
    <property type="component" value="Chromosome"/>
</dbReference>
<evidence type="ECO:0000256" key="2">
    <source>
        <dbReference type="ARBA" id="ARBA00005528"/>
    </source>
</evidence>
<dbReference type="Gene3D" id="3.40.1280.10">
    <property type="match status" value="1"/>
</dbReference>
<evidence type="ECO:0000256" key="10">
    <source>
        <dbReference type="ARBA" id="ARBA00025699"/>
    </source>
</evidence>
<dbReference type="GO" id="GO:0070042">
    <property type="term" value="F:rRNA (uridine-N3-)-methyltransferase activity"/>
    <property type="evidence" value="ECO:0007669"/>
    <property type="project" value="TreeGrafter"/>
</dbReference>
<keyword evidence="5 12" id="KW-0963">Cytoplasm</keyword>
<dbReference type="InterPro" id="IPR029026">
    <property type="entry name" value="tRNA_m1G_MTases_N"/>
</dbReference>
<dbReference type="CDD" id="cd18084">
    <property type="entry name" value="RsmE-like"/>
    <property type="match status" value="1"/>
</dbReference>
<evidence type="ECO:0000256" key="1">
    <source>
        <dbReference type="ARBA" id="ARBA00004496"/>
    </source>
</evidence>
<gene>
    <name evidence="15" type="ORF">HPDFL43_02095</name>
</gene>
<dbReference type="NCBIfam" id="TIGR00046">
    <property type="entry name" value="RsmE family RNA methyltransferase"/>
    <property type="match status" value="1"/>
</dbReference>
<reference evidence="15 16" key="2">
    <citation type="submission" date="2012-06" db="EMBL/GenBank/DDBJ databases">
        <authorList>
            <person name="Fiebig A."/>
        </authorList>
    </citation>
    <scope>NUCLEOTIDE SEQUENCE [LARGE SCALE GENOMIC DNA]</scope>
    <source>
        <strain evidence="15 16">DFL-43</strain>
    </source>
</reference>
<feature type="domain" description="Ribosomal RNA small subunit methyltransferase E PUA-like" evidence="14">
    <location>
        <begin position="32"/>
        <end position="76"/>
    </location>
</feature>
<proteinExistence type="inferred from homology"/>
<evidence type="ECO:0000313" key="15">
    <source>
        <dbReference type="EMBL" id="EDQ34950.1"/>
    </source>
</evidence>
<evidence type="ECO:0000259" key="14">
    <source>
        <dbReference type="Pfam" id="PF20260"/>
    </source>
</evidence>
<dbReference type="PANTHER" id="PTHR30027:SF3">
    <property type="entry name" value="16S RRNA (URACIL(1498)-N(3))-METHYLTRANSFERASE"/>
    <property type="match status" value="1"/>
</dbReference>
<evidence type="ECO:0000256" key="12">
    <source>
        <dbReference type="PIRNR" id="PIRNR015601"/>
    </source>
</evidence>
<dbReference type="EMBL" id="ABIA03000002">
    <property type="protein sequence ID" value="EDQ34950.1"/>
    <property type="molecule type" value="Genomic_DNA"/>
</dbReference>
<dbReference type="PIRSF" id="PIRSF015601">
    <property type="entry name" value="MTase_slr0722"/>
    <property type="match status" value="1"/>
</dbReference>
<dbReference type="EC" id="2.1.1.193" evidence="3 12"/>
<keyword evidence="6 12" id="KW-0698">rRNA processing</keyword>
<dbReference type="PANTHER" id="PTHR30027">
    <property type="entry name" value="RIBOSOMAL RNA SMALL SUBUNIT METHYLTRANSFERASE E"/>
    <property type="match status" value="1"/>
</dbReference>
<dbReference type="SUPFAM" id="SSF88697">
    <property type="entry name" value="PUA domain-like"/>
    <property type="match status" value="1"/>
</dbReference>
<dbReference type="Gene3D" id="2.40.240.20">
    <property type="entry name" value="Hypothetical PUA domain-like, domain 1"/>
    <property type="match status" value="1"/>
</dbReference>
<comment type="function">
    <text evidence="10 12">Specifically methylates the N3 position of the uracil ring of uridine 1498 (m3U1498) in 16S rRNA. Acts on the fully assembled 30S ribosomal subunit.</text>
</comment>
<comment type="caution">
    <text evidence="15">The sequence shown here is derived from an EMBL/GenBank/DDBJ whole genome shotgun (WGS) entry which is preliminary data.</text>
</comment>
<evidence type="ECO:0000256" key="11">
    <source>
        <dbReference type="ARBA" id="ARBA00047944"/>
    </source>
</evidence>
<evidence type="ECO:0000256" key="5">
    <source>
        <dbReference type="ARBA" id="ARBA00022490"/>
    </source>
</evidence>
<dbReference type="NCBIfam" id="NF008696">
    <property type="entry name" value="PRK11713.3-5"/>
    <property type="match status" value="1"/>
</dbReference>
<dbReference type="HOGENOM" id="CLU_067442_4_0_5"/>
<keyword evidence="16" id="KW-1185">Reference proteome</keyword>
<dbReference type="InterPro" id="IPR046886">
    <property type="entry name" value="RsmE_MTase_dom"/>
</dbReference>
<dbReference type="STRING" id="411684.HPDFL43_02095"/>
<evidence type="ECO:0000313" key="16">
    <source>
        <dbReference type="Proteomes" id="UP000004291"/>
    </source>
</evidence>
<evidence type="ECO:0000256" key="6">
    <source>
        <dbReference type="ARBA" id="ARBA00022552"/>
    </source>
</evidence>
<comment type="subcellular location">
    <subcellularLocation>
        <location evidence="1 12">Cytoplasm</location>
    </subcellularLocation>
</comment>
<evidence type="ECO:0000256" key="9">
    <source>
        <dbReference type="ARBA" id="ARBA00022691"/>
    </source>
</evidence>